<gene>
    <name evidence="2" type="ORF">HO173_003513</name>
</gene>
<name>A0A8H6L7C2_9LECA</name>
<protein>
    <submittedName>
        <fullName evidence="2">Uncharacterized protein</fullName>
    </submittedName>
</protein>
<sequence>MNGRCVFRDSAVSRRYEGSKSNESHCGENSAGSSANLPLTSTSRVRLSDLSRSGISALLFGAQRQVEMQLDLDFGQQRIGPPLGRYRYNRADLPIYAKDLKAREEPNLTWEMVLEAIELVRFCTVGRDIYLEMEAGIYYTDVGLRDVVVKLAASGHVHQKSFNQ</sequence>
<organism evidence="2 3">
    <name type="scientific">Letharia columbiana</name>
    <dbReference type="NCBI Taxonomy" id="112416"/>
    <lineage>
        <taxon>Eukaryota</taxon>
        <taxon>Fungi</taxon>
        <taxon>Dikarya</taxon>
        <taxon>Ascomycota</taxon>
        <taxon>Pezizomycotina</taxon>
        <taxon>Lecanoromycetes</taxon>
        <taxon>OSLEUM clade</taxon>
        <taxon>Lecanoromycetidae</taxon>
        <taxon>Lecanorales</taxon>
        <taxon>Lecanorineae</taxon>
        <taxon>Parmeliaceae</taxon>
        <taxon>Letharia</taxon>
    </lineage>
</organism>
<dbReference type="RefSeq" id="XP_037167540.1">
    <property type="nucleotide sequence ID" value="XM_037305438.1"/>
</dbReference>
<feature type="region of interest" description="Disordered" evidence="1">
    <location>
        <begin position="16"/>
        <end position="38"/>
    </location>
</feature>
<dbReference type="AlphaFoldDB" id="A0A8H6L7C2"/>
<reference evidence="2 3" key="1">
    <citation type="journal article" date="2020" name="Genomics">
        <title>Complete, high-quality genomes from long-read metagenomic sequencing of two wolf lichen thalli reveals enigmatic genome architecture.</title>
        <authorList>
            <person name="McKenzie S.K."/>
            <person name="Walston R.F."/>
            <person name="Allen J.L."/>
        </authorList>
    </citation>
    <scope>NUCLEOTIDE SEQUENCE [LARGE SCALE GENOMIC DNA]</scope>
    <source>
        <strain evidence="2">WasteWater2</strain>
    </source>
</reference>
<dbReference type="OrthoDB" id="10454563at2759"/>
<accession>A0A8H6L7C2</accession>
<comment type="caution">
    <text evidence="2">The sequence shown here is derived from an EMBL/GenBank/DDBJ whole genome shotgun (WGS) entry which is preliminary data.</text>
</comment>
<dbReference type="EMBL" id="JACCJC010000010">
    <property type="protein sequence ID" value="KAF6238233.1"/>
    <property type="molecule type" value="Genomic_DNA"/>
</dbReference>
<dbReference type="GeneID" id="59285179"/>
<proteinExistence type="predicted"/>
<dbReference type="Proteomes" id="UP000578531">
    <property type="component" value="Unassembled WGS sequence"/>
</dbReference>
<feature type="compositionally biased region" description="Basic and acidic residues" evidence="1">
    <location>
        <begin position="16"/>
        <end position="26"/>
    </location>
</feature>
<evidence type="ECO:0000256" key="1">
    <source>
        <dbReference type="SAM" id="MobiDB-lite"/>
    </source>
</evidence>
<evidence type="ECO:0000313" key="2">
    <source>
        <dbReference type="EMBL" id="KAF6238233.1"/>
    </source>
</evidence>
<keyword evidence="3" id="KW-1185">Reference proteome</keyword>
<evidence type="ECO:0000313" key="3">
    <source>
        <dbReference type="Proteomes" id="UP000578531"/>
    </source>
</evidence>